<keyword evidence="2" id="KW-0472">Membrane</keyword>
<feature type="signal peptide" evidence="3">
    <location>
        <begin position="1"/>
        <end position="32"/>
    </location>
</feature>
<dbReference type="InterPro" id="IPR037645">
    <property type="entry name" value="KCT2"/>
</dbReference>
<reference evidence="4" key="1">
    <citation type="submission" date="2025-08" db="UniProtKB">
        <authorList>
            <consortium name="Ensembl"/>
        </authorList>
    </citation>
    <scope>IDENTIFICATION</scope>
</reference>
<evidence type="ECO:0000313" key="5">
    <source>
        <dbReference type="Proteomes" id="UP000261540"/>
    </source>
</evidence>
<keyword evidence="2" id="KW-0812">Transmembrane</keyword>
<keyword evidence="2" id="KW-1133">Transmembrane helix</keyword>
<dbReference type="OrthoDB" id="5846619at2759"/>
<evidence type="ECO:0000256" key="1">
    <source>
        <dbReference type="SAM" id="MobiDB-lite"/>
    </source>
</evidence>
<reference evidence="4" key="2">
    <citation type="submission" date="2025-09" db="UniProtKB">
        <authorList>
            <consortium name="Ensembl"/>
        </authorList>
    </citation>
    <scope>IDENTIFICATION</scope>
</reference>
<keyword evidence="5" id="KW-1185">Reference proteome</keyword>
<proteinExistence type="predicted"/>
<dbReference type="AlphaFoldDB" id="A0A3B3TDL8"/>
<protein>
    <submittedName>
        <fullName evidence="4">Chromosome 5 open reading frame 15</fullName>
    </submittedName>
</protein>
<organism evidence="4 5">
    <name type="scientific">Paramormyrops kingsleyae</name>
    <dbReference type="NCBI Taxonomy" id="1676925"/>
    <lineage>
        <taxon>Eukaryota</taxon>
        <taxon>Metazoa</taxon>
        <taxon>Chordata</taxon>
        <taxon>Craniata</taxon>
        <taxon>Vertebrata</taxon>
        <taxon>Euteleostomi</taxon>
        <taxon>Actinopterygii</taxon>
        <taxon>Neopterygii</taxon>
        <taxon>Teleostei</taxon>
        <taxon>Osteoglossocephala</taxon>
        <taxon>Osteoglossomorpha</taxon>
        <taxon>Osteoglossiformes</taxon>
        <taxon>Mormyridae</taxon>
        <taxon>Paramormyrops</taxon>
    </lineage>
</organism>
<feature type="compositionally biased region" description="Polar residues" evidence="1">
    <location>
        <begin position="86"/>
        <end position="124"/>
    </location>
</feature>
<dbReference type="PANTHER" id="PTHR16502:SF0">
    <property type="entry name" value="KERATINOCYTE-ASSOCIATED TRANSMEMBRANE PROTEIN 2"/>
    <property type="match status" value="1"/>
</dbReference>
<feature type="region of interest" description="Disordered" evidence="1">
    <location>
        <begin position="44"/>
        <end position="125"/>
    </location>
</feature>
<dbReference type="Proteomes" id="UP000261540">
    <property type="component" value="Unplaced"/>
</dbReference>
<feature type="chain" id="PRO_5017438506" evidence="3">
    <location>
        <begin position="33"/>
        <end position="304"/>
    </location>
</feature>
<feature type="compositionally biased region" description="Basic and acidic residues" evidence="1">
    <location>
        <begin position="69"/>
        <end position="81"/>
    </location>
</feature>
<dbReference type="Ensembl" id="ENSPKIT00000021885.1">
    <property type="protein sequence ID" value="ENSPKIP00000040859.1"/>
    <property type="gene ID" value="ENSPKIG00000017660.1"/>
</dbReference>
<dbReference type="GeneTree" id="ENSGT00440000037499"/>
<name>A0A3B3TDL8_9TELE</name>
<keyword evidence="3" id="KW-0732">Signal</keyword>
<dbReference type="STRING" id="1676925.ENSPKIP00000040859"/>
<evidence type="ECO:0000256" key="3">
    <source>
        <dbReference type="SAM" id="SignalP"/>
    </source>
</evidence>
<dbReference type="PANTHER" id="PTHR16502">
    <property type="entry name" value="KERATINOCYTE-ASSOCIATED TRANSMEMBRANE PROTEIN 2"/>
    <property type="match status" value="1"/>
</dbReference>
<accession>A0A3B3TDL8</accession>
<feature type="transmembrane region" description="Helical" evidence="2">
    <location>
        <begin position="238"/>
        <end position="256"/>
    </location>
</feature>
<dbReference type="Pfam" id="PF17818">
    <property type="entry name" value="KCT2"/>
    <property type="match status" value="1"/>
</dbReference>
<evidence type="ECO:0000256" key="2">
    <source>
        <dbReference type="SAM" id="Phobius"/>
    </source>
</evidence>
<sequence length="304" mass="33980">MARSADVSPGLKVHLFFMFFALLFLFPCNCHSDKESDANMNLQPLQEKQRPSDESVPTPGKPETAPQLADKKPLEMSEQKAAELSVNRSVSTPSPTKSPNRSAATPLKSSTGTQGPPKPTTSASKVAFTPVARPTSVHSLDAAQPGQVDYDEDTTKNLMMSELDMEMESYNYDQDLQNVPGKADMDGGDSMDQDREVDFLKNMDSDLEALNQAENMGKIAVQLKATTIYQAQNEDSHFFFHLVIIAFLVVIAYITYHNKRKILLLAQSRRWRDGLCSHSVEYHRLDQNVNEAMPSLRITNDYIF</sequence>
<evidence type="ECO:0000313" key="4">
    <source>
        <dbReference type="Ensembl" id="ENSPKIP00000040859.1"/>
    </source>
</evidence>